<evidence type="ECO:0000256" key="1">
    <source>
        <dbReference type="ARBA" id="ARBA00004651"/>
    </source>
</evidence>
<dbReference type="PANTHER" id="PTHR36838">
    <property type="entry name" value="AUXIN EFFLUX CARRIER FAMILY PROTEIN"/>
    <property type="match status" value="1"/>
</dbReference>
<comment type="similarity">
    <text evidence="2">Belongs to the auxin efflux carrier (TC 2.A.69) family.</text>
</comment>
<keyword evidence="4" id="KW-1003">Cell membrane</keyword>
<feature type="transmembrane region" description="Helical" evidence="8">
    <location>
        <begin position="113"/>
        <end position="135"/>
    </location>
</feature>
<keyword evidence="3" id="KW-0813">Transport</keyword>
<dbReference type="GO" id="GO:0005886">
    <property type="term" value="C:plasma membrane"/>
    <property type="evidence" value="ECO:0007669"/>
    <property type="project" value="UniProtKB-SubCell"/>
</dbReference>
<dbReference type="InterPro" id="IPR004776">
    <property type="entry name" value="Mem_transp_PIN-like"/>
</dbReference>
<feature type="transmembrane region" description="Helical" evidence="8">
    <location>
        <begin position="15"/>
        <end position="37"/>
    </location>
</feature>
<evidence type="ECO:0000256" key="4">
    <source>
        <dbReference type="ARBA" id="ARBA00022475"/>
    </source>
</evidence>
<dbReference type="EMBL" id="VSSQ01002915">
    <property type="protein sequence ID" value="MPM18068.1"/>
    <property type="molecule type" value="Genomic_DNA"/>
</dbReference>
<feature type="transmembrane region" description="Helical" evidence="8">
    <location>
        <begin position="58"/>
        <end position="77"/>
    </location>
</feature>
<comment type="caution">
    <text evidence="9">The sequence shown here is derived from an EMBL/GenBank/DDBJ whole genome shotgun (WGS) entry which is preliminary data.</text>
</comment>
<dbReference type="Pfam" id="PF03547">
    <property type="entry name" value="Mem_trans"/>
    <property type="match status" value="1"/>
</dbReference>
<feature type="transmembrane region" description="Helical" evidence="8">
    <location>
        <begin position="141"/>
        <end position="163"/>
    </location>
</feature>
<name>A0A644XQM3_9ZZZZ</name>
<comment type="subcellular location">
    <subcellularLocation>
        <location evidence="1">Cell membrane</location>
        <topology evidence="1">Multi-pass membrane protein</topology>
    </subcellularLocation>
</comment>
<feature type="transmembrane region" description="Helical" evidence="8">
    <location>
        <begin position="175"/>
        <end position="193"/>
    </location>
</feature>
<evidence type="ECO:0000256" key="6">
    <source>
        <dbReference type="ARBA" id="ARBA00022989"/>
    </source>
</evidence>
<evidence type="ECO:0008006" key="10">
    <source>
        <dbReference type="Google" id="ProtNLM"/>
    </source>
</evidence>
<sequence>MGLPIVGELFGSAGLMYASIYLIPLRVLMWTVGLSIFSPAGASKKEAALKVILHPSMIAVYLGLFLMSFQLTLPLFVEKTLSSIGGCTTALSMMLIGALLAETERKHLKIDRNLLTFSFLRLVVIPLASLFAGRLLGIEPLIIGVSVILGAMPAGSSTVILAAKYGSDTVFTSKLVIVSTILSMLSIPIWCLVL</sequence>
<dbReference type="GO" id="GO:0055085">
    <property type="term" value="P:transmembrane transport"/>
    <property type="evidence" value="ECO:0007669"/>
    <property type="project" value="InterPro"/>
</dbReference>
<evidence type="ECO:0000256" key="8">
    <source>
        <dbReference type="SAM" id="Phobius"/>
    </source>
</evidence>
<organism evidence="9">
    <name type="scientific">bioreactor metagenome</name>
    <dbReference type="NCBI Taxonomy" id="1076179"/>
    <lineage>
        <taxon>unclassified sequences</taxon>
        <taxon>metagenomes</taxon>
        <taxon>ecological metagenomes</taxon>
    </lineage>
</organism>
<evidence type="ECO:0000256" key="7">
    <source>
        <dbReference type="ARBA" id="ARBA00023136"/>
    </source>
</evidence>
<dbReference type="PANTHER" id="PTHR36838:SF1">
    <property type="entry name" value="SLR1864 PROTEIN"/>
    <property type="match status" value="1"/>
</dbReference>
<evidence type="ECO:0000313" key="9">
    <source>
        <dbReference type="EMBL" id="MPM18068.1"/>
    </source>
</evidence>
<dbReference type="AlphaFoldDB" id="A0A644XQM3"/>
<gene>
    <name evidence="9" type="ORF">SDC9_64474</name>
</gene>
<evidence type="ECO:0000256" key="2">
    <source>
        <dbReference type="ARBA" id="ARBA00010145"/>
    </source>
</evidence>
<evidence type="ECO:0000256" key="3">
    <source>
        <dbReference type="ARBA" id="ARBA00022448"/>
    </source>
</evidence>
<keyword evidence="6 8" id="KW-1133">Transmembrane helix</keyword>
<accession>A0A644XQM3</accession>
<proteinExistence type="inferred from homology"/>
<keyword evidence="7 8" id="KW-0472">Membrane</keyword>
<feature type="transmembrane region" description="Helical" evidence="8">
    <location>
        <begin position="83"/>
        <end position="101"/>
    </location>
</feature>
<protein>
    <recommendedName>
        <fullName evidence="10">Transporter YfdV</fullName>
    </recommendedName>
</protein>
<keyword evidence="5 8" id="KW-0812">Transmembrane</keyword>
<reference evidence="9" key="1">
    <citation type="submission" date="2019-08" db="EMBL/GenBank/DDBJ databases">
        <authorList>
            <person name="Kucharzyk K."/>
            <person name="Murdoch R.W."/>
            <person name="Higgins S."/>
            <person name="Loffler F."/>
        </authorList>
    </citation>
    <scope>NUCLEOTIDE SEQUENCE</scope>
</reference>
<evidence type="ECO:0000256" key="5">
    <source>
        <dbReference type="ARBA" id="ARBA00022692"/>
    </source>
</evidence>
<dbReference type="Gene3D" id="1.20.1530.20">
    <property type="match status" value="1"/>
</dbReference>
<dbReference type="InterPro" id="IPR038770">
    <property type="entry name" value="Na+/solute_symporter_sf"/>
</dbReference>